<dbReference type="EMBL" id="VFPM01000003">
    <property type="protein sequence ID" value="TQM57848.1"/>
    <property type="molecule type" value="Genomic_DNA"/>
</dbReference>
<dbReference type="AlphaFoldDB" id="A0A543HHP7"/>
<evidence type="ECO:0000313" key="2">
    <source>
        <dbReference type="EMBL" id="TQM57848.1"/>
    </source>
</evidence>
<protein>
    <submittedName>
        <fullName evidence="2">Uncharacterized protein</fullName>
    </submittedName>
</protein>
<accession>A0A543HHP7</accession>
<evidence type="ECO:0000256" key="1">
    <source>
        <dbReference type="SAM" id="MobiDB-lite"/>
    </source>
</evidence>
<gene>
    <name evidence="2" type="ORF">FBY41_3184</name>
</gene>
<evidence type="ECO:0000313" key="3">
    <source>
        <dbReference type="Proteomes" id="UP000316747"/>
    </source>
</evidence>
<keyword evidence="3" id="KW-1185">Reference proteome</keyword>
<organism evidence="2 3">
    <name type="scientific">Humibacillus xanthopallidus</name>
    <dbReference type="NCBI Taxonomy" id="412689"/>
    <lineage>
        <taxon>Bacteria</taxon>
        <taxon>Bacillati</taxon>
        <taxon>Actinomycetota</taxon>
        <taxon>Actinomycetes</taxon>
        <taxon>Micrococcales</taxon>
        <taxon>Intrasporangiaceae</taxon>
        <taxon>Humibacillus</taxon>
    </lineage>
</organism>
<proteinExistence type="predicted"/>
<name>A0A543HHP7_9MICO</name>
<dbReference type="Proteomes" id="UP000316747">
    <property type="component" value="Unassembled WGS sequence"/>
</dbReference>
<comment type="caution">
    <text evidence="2">The sequence shown here is derived from an EMBL/GenBank/DDBJ whole genome shotgun (WGS) entry which is preliminary data.</text>
</comment>
<feature type="region of interest" description="Disordered" evidence="1">
    <location>
        <begin position="1"/>
        <end position="20"/>
    </location>
</feature>
<reference evidence="2 3" key="1">
    <citation type="submission" date="2019-06" db="EMBL/GenBank/DDBJ databases">
        <title>Genome sequencing of plant associated microbes to promote plant fitness in Sorghum bicolor and Oryza sativa.</title>
        <authorList>
            <person name="Coleman-Derr D."/>
        </authorList>
    </citation>
    <scope>NUCLEOTIDE SEQUENCE [LARGE SCALE GENOMIC DNA]</scope>
    <source>
        <strain evidence="2 3">KV-663</strain>
    </source>
</reference>
<feature type="compositionally biased region" description="Pro residues" evidence="1">
    <location>
        <begin position="8"/>
        <end position="20"/>
    </location>
</feature>
<dbReference type="OrthoDB" id="4139717at2"/>
<sequence length="224" mass="25923">MSVTSEPQLPPTPMVRPFPEPGRGLTHCYRELHLAANGTAEQKKALGDLRMLPRPWDPTSIRDPQLRRELWLWLDQVVAWLNLEYVWDIVGIIPPCWPQHPHLVHEIAVLADQRRRAGLGFTSDALEEWHRYALPAFTERLRTRLKDHCEEGHSDWPARGRYNRHGAERAVQQRDTVYAHDEALLKPTRRDPSETMRLHLVDTGHLTPEVVDLETGEILDDADE</sequence>
<dbReference type="RefSeq" id="WP_141845259.1">
    <property type="nucleotide sequence ID" value="NZ_VFPM01000003.1"/>
</dbReference>